<protein>
    <submittedName>
        <fullName evidence="1">Class I SAM-dependent methyltransferase</fullName>
    </submittedName>
</protein>
<keyword evidence="1" id="KW-0489">Methyltransferase</keyword>
<dbReference type="GO" id="GO:0008168">
    <property type="term" value="F:methyltransferase activity"/>
    <property type="evidence" value="ECO:0007669"/>
    <property type="project" value="UniProtKB-KW"/>
</dbReference>
<sequence>MHKNLFDKRLSCPTCGSEKNESIYSASFSEKDLKDYLVKAYGQPNQQLIAKIEYSLLKCQDCELIFQEYVPTSELMSQIYGTWTNTEEKFQNYGISYYSIYSQDILQILAYLDKVPTSVKVLDFGMGWGRWALMAKAFGCDVYGVEISSQCIQYAERNGIKVISWEDISSYKFDLIHTDQVFEHLAEPLKVLNYLKQSLKPDGVIKICVPNSFGIRYRLNRMDWSAPKGSLKSLNPVAPLEHINCFYRKSMLELTRKVNLLEVKIPMRIQYQYTNVWDTPKRALRNLIMPIYRNILGLQNYYIFKHSKL</sequence>
<keyword evidence="1" id="KW-0808">Transferase</keyword>
<dbReference type="EMBL" id="QZCE01000002">
    <property type="protein sequence ID" value="NEZ66552.1"/>
    <property type="molecule type" value="Genomic_DNA"/>
</dbReference>
<dbReference type="SUPFAM" id="SSF53335">
    <property type="entry name" value="S-adenosyl-L-methionine-dependent methyltransferases"/>
    <property type="match status" value="1"/>
</dbReference>
<evidence type="ECO:0000313" key="1">
    <source>
        <dbReference type="EMBL" id="NEZ66552.1"/>
    </source>
</evidence>
<organism evidence="1 2">
    <name type="scientific">Adonisia turfae CCMR0082</name>
    <dbReference type="NCBI Taxonomy" id="2304604"/>
    <lineage>
        <taxon>Bacteria</taxon>
        <taxon>Bacillati</taxon>
        <taxon>Cyanobacteriota</taxon>
        <taxon>Adonisia</taxon>
        <taxon>Adonisia turfae</taxon>
    </lineage>
</organism>
<proteinExistence type="predicted"/>
<comment type="caution">
    <text evidence="1">The sequence shown here is derived from an EMBL/GenBank/DDBJ whole genome shotgun (WGS) entry which is preliminary data.</text>
</comment>
<dbReference type="Pfam" id="PF13489">
    <property type="entry name" value="Methyltransf_23"/>
    <property type="match status" value="1"/>
</dbReference>
<gene>
    <name evidence="1" type="ORF">D0962_27965</name>
</gene>
<reference evidence="1 2" key="1">
    <citation type="journal article" date="2020" name="Microb. Ecol.">
        <title>Ecogenomics of the Marine Benthic Filamentous Cyanobacterium Adonisia.</title>
        <authorList>
            <person name="Walter J.M."/>
            <person name="Coutinho F.H."/>
            <person name="Leomil L."/>
            <person name="Hargreaves P.I."/>
            <person name="Campeao M.E."/>
            <person name="Vieira V.V."/>
            <person name="Silva B.S."/>
            <person name="Fistarol G.O."/>
            <person name="Salomon P.S."/>
            <person name="Sawabe T."/>
            <person name="Mino S."/>
            <person name="Hosokawa M."/>
            <person name="Miyashita H."/>
            <person name="Maruyama F."/>
            <person name="van Verk M.C."/>
            <person name="Dutilh B.E."/>
            <person name="Thompson C.C."/>
            <person name="Thompson F.L."/>
        </authorList>
    </citation>
    <scope>NUCLEOTIDE SEQUENCE [LARGE SCALE GENOMIC DNA]</scope>
    <source>
        <strain evidence="1 2">CCMR0082</strain>
    </source>
</reference>
<dbReference type="PANTHER" id="PTHR43861">
    <property type="entry name" value="TRANS-ACONITATE 2-METHYLTRANSFERASE-RELATED"/>
    <property type="match status" value="1"/>
</dbReference>
<dbReference type="GO" id="GO:0032259">
    <property type="term" value="P:methylation"/>
    <property type="evidence" value="ECO:0007669"/>
    <property type="project" value="UniProtKB-KW"/>
</dbReference>
<dbReference type="RefSeq" id="WP_163668816.1">
    <property type="nucleotide sequence ID" value="NZ_QZCE01000002.1"/>
</dbReference>
<dbReference type="CDD" id="cd02440">
    <property type="entry name" value="AdoMet_MTases"/>
    <property type="match status" value="1"/>
</dbReference>
<dbReference type="InterPro" id="IPR029063">
    <property type="entry name" value="SAM-dependent_MTases_sf"/>
</dbReference>
<dbReference type="AlphaFoldDB" id="A0A6M0SG21"/>
<name>A0A6M0SG21_9CYAN</name>
<evidence type="ECO:0000313" key="2">
    <source>
        <dbReference type="Proteomes" id="UP000473574"/>
    </source>
</evidence>
<accession>A0A6M0SG21</accession>
<dbReference type="Proteomes" id="UP000473574">
    <property type="component" value="Unassembled WGS sequence"/>
</dbReference>
<dbReference type="Gene3D" id="3.40.50.150">
    <property type="entry name" value="Vaccinia Virus protein VP39"/>
    <property type="match status" value="1"/>
</dbReference>